<dbReference type="OrthoDB" id="3904016at2759"/>
<dbReference type="GeneID" id="63848625"/>
<protein>
    <submittedName>
        <fullName evidence="2">Uncharacterized protein</fullName>
    </submittedName>
</protein>
<name>A0A9P4L3T2_9PLEO</name>
<reference evidence="2" key="1">
    <citation type="submission" date="2020-01" db="EMBL/GenBank/DDBJ databases">
        <authorList>
            <consortium name="DOE Joint Genome Institute"/>
            <person name="Haridas S."/>
            <person name="Albert R."/>
            <person name="Binder M."/>
            <person name="Bloem J."/>
            <person name="Labutti K."/>
            <person name="Salamov A."/>
            <person name="Andreopoulos B."/>
            <person name="Baker S.E."/>
            <person name="Barry K."/>
            <person name="Bills G."/>
            <person name="Bluhm B.H."/>
            <person name="Cannon C."/>
            <person name="Castanera R."/>
            <person name="Culley D.E."/>
            <person name="Daum C."/>
            <person name="Ezra D."/>
            <person name="Gonzalez J.B."/>
            <person name="Henrissat B."/>
            <person name="Kuo A."/>
            <person name="Liang C."/>
            <person name="Lipzen A."/>
            <person name="Lutzoni F."/>
            <person name="Magnuson J."/>
            <person name="Mondo S."/>
            <person name="Nolan M."/>
            <person name="Ohm R."/>
            <person name="Pangilinan J."/>
            <person name="Park H.-J."/>
            <person name="Ramirez L."/>
            <person name="Alfaro M."/>
            <person name="Sun H."/>
            <person name="Tritt A."/>
            <person name="Yoshinaga Y."/>
            <person name="Zwiers L.-H."/>
            <person name="Turgeon B.G."/>
            <person name="Goodwin S.B."/>
            <person name="Spatafora J.W."/>
            <person name="Crous P.W."/>
            <person name="Grigoriev I.V."/>
        </authorList>
    </citation>
    <scope>NUCLEOTIDE SEQUENCE</scope>
    <source>
        <strain evidence="2">CBS 394.84</strain>
    </source>
</reference>
<evidence type="ECO:0000313" key="3">
    <source>
        <dbReference type="Proteomes" id="UP000800039"/>
    </source>
</evidence>
<feature type="compositionally biased region" description="Basic and acidic residues" evidence="1">
    <location>
        <begin position="300"/>
        <end position="317"/>
    </location>
</feature>
<evidence type="ECO:0000313" key="2">
    <source>
        <dbReference type="EMBL" id="KAF1841281.1"/>
    </source>
</evidence>
<dbReference type="EMBL" id="ML976619">
    <property type="protein sequence ID" value="KAF1841281.1"/>
    <property type="molecule type" value="Genomic_DNA"/>
</dbReference>
<evidence type="ECO:0000256" key="1">
    <source>
        <dbReference type="SAM" id="MobiDB-lite"/>
    </source>
</evidence>
<comment type="caution">
    <text evidence="2">The sequence shown here is derived from an EMBL/GenBank/DDBJ whole genome shotgun (WGS) entry which is preliminary data.</text>
</comment>
<gene>
    <name evidence="2" type="ORF">K460DRAFT_348164</name>
</gene>
<accession>A0A9P4L3T2</accession>
<sequence>MNQNLYHGGNVLIWPFDLARLLSEKEILENGLANCVTYLHALRKKQARNERRLIKNPSLPKKKRKKIQQSKRELEREIKHREQDELAFLNNLQACKANIYIAETLNNSSTTLSSAVLEQNSSSTYHSVAEGSEPTEPSWNGWTDDAAISPFQMRSNNPFFAAEIAPEDNPEDINIEPIVDKAIKRPPPLVRYTEDDGAALPVPPNTAQPQYLYSTLCPEAAAFEPCLAFAGHTNPFPEQYLDKLSISPSSTINGMEHLQRRRVTDAGLSQIIRQLSLQPRPHLADSRCHTWCNTTPHQSPNKDTRSGVLERGRTNSL</sequence>
<dbReference type="RefSeq" id="XP_040783844.1">
    <property type="nucleotide sequence ID" value="XM_040931373.1"/>
</dbReference>
<keyword evidence="3" id="KW-1185">Reference proteome</keyword>
<dbReference type="AlphaFoldDB" id="A0A9P4L3T2"/>
<feature type="region of interest" description="Disordered" evidence="1">
    <location>
        <begin position="293"/>
        <end position="317"/>
    </location>
</feature>
<proteinExistence type="predicted"/>
<dbReference type="Proteomes" id="UP000800039">
    <property type="component" value="Unassembled WGS sequence"/>
</dbReference>
<organism evidence="2 3">
    <name type="scientific">Cucurbitaria berberidis CBS 394.84</name>
    <dbReference type="NCBI Taxonomy" id="1168544"/>
    <lineage>
        <taxon>Eukaryota</taxon>
        <taxon>Fungi</taxon>
        <taxon>Dikarya</taxon>
        <taxon>Ascomycota</taxon>
        <taxon>Pezizomycotina</taxon>
        <taxon>Dothideomycetes</taxon>
        <taxon>Pleosporomycetidae</taxon>
        <taxon>Pleosporales</taxon>
        <taxon>Pleosporineae</taxon>
        <taxon>Cucurbitariaceae</taxon>
        <taxon>Cucurbitaria</taxon>
    </lineage>
</organism>